<dbReference type="AlphaFoldDB" id="A0A2P2P1U0"/>
<dbReference type="EMBL" id="GGEC01068129">
    <property type="protein sequence ID" value="MBX48613.1"/>
    <property type="molecule type" value="Transcribed_RNA"/>
</dbReference>
<reference evidence="1" key="1">
    <citation type="submission" date="2018-02" db="EMBL/GenBank/DDBJ databases">
        <title>Rhizophora mucronata_Transcriptome.</title>
        <authorList>
            <person name="Meera S.P."/>
            <person name="Sreeshan A."/>
            <person name="Augustine A."/>
        </authorList>
    </citation>
    <scope>NUCLEOTIDE SEQUENCE</scope>
    <source>
        <tissue evidence="1">Leaf</tissue>
    </source>
</reference>
<accession>A0A2P2P1U0</accession>
<proteinExistence type="predicted"/>
<protein>
    <submittedName>
        <fullName evidence="1">Uncharacterized protein</fullName>
    </submittedName>
</protein>
<name>A0A2P2P1U0_RHIMU</name>
<evidence type="ECO:0000313" key="1">
    <source>
        <dbReference type="EMBL" id="MBX48613.1"/>
    </source>
</evidence>
<sequence>MTHLAASNAIKVSVVSYLDKHSFNKYFLTKLKFELSFAFVVLE</sequence>
<organism evidence="1">
    <name type="scientific">Rhizophora mucronata</name>
    <name type="common">Asiatic mangrove</name>
    <dbReference type="NCBI Taxonomy" id="61149"/>
    <lineage>
        <taxon>Eukaryota</taxon>
        <taxon>Viridiplantae</taxon>
        <taxon>Streptophyta</taxon>
        <taxon>Embryophyta</taxon>
        <taxon>Tracheophyta</taxon>
        <taxon>Spermatophyta</taxon>
        <taxon>Magnoliopsida</taxon>
        <taxon>eudicotyledons</taxon>
        <taxon>Gunneridae</taxon>
        <taxon>Pentapetalae</taxon>
        <taxon>rosids</taxon>
        <taxon>fabids</taxon>
        <taxon>Malpighiales</taxon>
        <taxon>Rhizophoraceae</taxon>
        <taxon>Rhizophora</taxon>
    </lineage>
</organism>